<dbReference type="PROSITE" id="PS51898">
    <property type="entry name" value="TYR_RECOMBINASE"/>
    <property type="match status" value="1"/>
</dbReference>
<dbReference type="SUPFAM" id="SSF56349">
    <property type="entry name" value="DNA breaking-rejoining enzymes"/>
    <property type="match status" value="1"/>
</dbReference>
<dbReference type="InterPro" id="IPR013762">
    <property type="entry name" value="Integrase-like_cat_sf"/>
</dbReference>
<dbReference type="AlphaFoldDB" id="A0A8X8KM08"/>
<evidence type="ECO:0000313" key="5">
    <source>
        <dbReference type="Proteomes" id="UP000484076"/>
    </source>
</evidence>
<dbReference type="GO" id="GO:0015074">
    <property type="term" value="P:DNA integration"/>
    <property type="evidence" value="ECO:0007669"/>
    <property type="project" value="UniProtKB-KW"/>
</dbReference>
<keyword evidence="5" id="KW-1185">Reference proteome</keyword>
<dbReference type="InterPro" id="IPR011010">
    <property type="entry name" value="DNA_brk_join_enz"/>
</dbReference>
<gene>
    <name evidence="4" type="ORF">GEU84_003375</name>
</gene>
<dbReference type="Gene3D" id="1.10.443.10">
    <property type="entry name" value="Intergrase catalytic core"/>
    <property type="match status" value="1"/>
</dbReference>
<dbReference type="Pfam" id="PF00589">
    <property type="entry name" value="Phage_integrase"/>
    <property type="match status" value="1"/>
</dbReference>
<organism evidence="4 5">
    <name type="scientific">Fertoeibacter niger</name>
    <dbReference type="NCBI Taxonomy" id="2656921"/>
    <lineage>
        <taxon>Bacteria</taxon>
        <taxon>Pseudomonadati</taxon>
        <taxon>Pseudomonadota</taxon>
        <taxon>Alphaproteobacteria</taxon>
        <taxon>Rhodobacterales</taxon>
        <taxon>Paracoccaceae</taxon>
        <taxon>Fertoeibacter</taxon>
    </lineage>
</organism>
<feature type="domain" description="Tyr recombinase" evidence="3">
    <location>
        <begin position="179"/>
        <end position="351"/>
    </location>
</feature>
<evidence type="ECO:0000313" key="4">
    <source>
        <dbReference type="EMBL" id="NUB43415.1"/>
    </source>
</evidence>
<dbReference type="InterPro" id="IPR050090">
    <property type="entry name" value="Tyrosine_recombinase_XerCD"/>
</dbReference>
<keyword evidence="2" id="KW-0233">DNA recombination</keyword>
<dbReference type="GO" id="GO:0006310">
    <property type="term" value="P:DNA recombination"/>
    <property type="evidence" value="ECO:0007669"/>
    <property type="project" value="UniProtKB-KW"/>
</dbReference>
<evidence type="ECO:0000256" key="1">
    <source>
        <dbReference type="ARBA" id="ARBA00022908"/>
    </source>
</evidence>
<dbReference type="GO" id="GO:0003677">
    <property type="term" value="F:DNA binding"/>
    <property type="evidence" value="ECO:0007669"/>
    <property type="project" value="InterPro"/>
</dbReference>
<dbReference type="PANTHER" id="PTHR30349">
    <property type="entry name" value="PHAGE INTEGRASE-RELATED"/>
    <property type="match status" value="1"/>
</dbReference>
<name>A0A8X8KM08_9RHOB</name>
<accession>A0A8X8KM08</accession>
<dbReference type="CDD" id="cd00796">
    <property type="entry name" value="INT_Rci_Hp1_C"/>
    <property type="match status" value="1"/>
</dbReference>
<evidence type="ECO:0000259" key="3">
    <source>
        <dbReference type="PROSITE" id="PS51898"/>
    </source>
</evidence>
<dbReference type="Proteomes" id="UP000484076">
    <property type="component" value="Unassembled WGS sequence"/>
</dbReference>
<sequence>MGTITERRKKDGSTSYTAQLRIMRDGSAASVASTFERRAAAEAWLRRKEAEAKKPGGFEKISGARTEVKGETLGDAITKYVSESEKKIGRTKTQVLNTMLSYEITLLPCAAVTSQDIVAFAQDLLGGGRQPQTVQNYLSHLSAIFAVAKPAWGLPLDPMEMKAAMMVCKRLGVTAKSGKRNRRPTIAEMDRLMTHFSDKHTRGRSLPMHMVCAFALFSTRRQEEITRIRWADLEAGRVLVRDMKHPGDKAGNDTWVDLPPEAERFARAMPQVKPEIFPYSTDAITASFTRACKFLEIDDLHFHDLRHEGVSRLFEMGGTIPVVAGVSGHRSWQSLQRYAHLRQTGDRWVLWRWLSIF</sequence>
<dbReference type="PANTHER" id="PTHR30349:SF94">
    <property type="entry name" value="INTEGRASE_RECOMBINASE HI_1414-RELATED"/>
    <property type="match status" value="1"/>
</dbReference>
<protein>
    <submittedName>
        <fullName evidence="4">Site-specific integrase</fullName>
    </submittedName>
</protein>
<keyword evidence="1" id="KW-0229">DNA integration</keyword>
<comment type="caution">
    <text evidence="4">The sequence shown here is derived from an EMBL/GenBank/DDBJ whole genome shotgun (WGS) entry which is preliminary data.</text>
</comment>
<dbReference type="InterPro" id="IPR002104">
    <property type="entry name" value="Integrase_catalytic"/>
</dbReference>
<evidence type="ECO:0000256" key="2">
    <source>
        <dbReference type="ARBA" id="ARBA00023172"/>
    </source>
</evidence>
<reference evidence="4" key="1">
    <citation type="submission" date="2020-05" db="EMBL/GenBank/DDBJ databases">
        <title>Fertoebacter nigrum gen. nov., sp. nov., a new member of the family Rhodobacteraceae.</title>
        <authorList>
            <person name="Szuroczki S."/>
            <person name="Abbaszade G."/>
            <person name="Buni D."/>
            <person name="Schumann P."/>
            <person name="Toth E."/>
        </authorList>
    </citation>
    <scope>NUCLEOTIDE SEQUENCE</scope>
    <source>
        <strain evidence="4">RG-N-1a</strain>
    </source>
</reference>
<dbReference type="RefSeq" id="WP_152824056.1">
    <property type="nucleotide sequence ID" value="NZ_WHUT02000001.1"/>
</dbReference>
<dbReference type="EMBL" id="WHUT02000001">
    <property type="protein sequence ID" value="NUB43415.1"/>
    <property type="molecule type" value="Genomic_DNA"/>
</dbReference>
<proteinExistence type="predicted"/>